<comment type="caution">
    <text evidence="1">The sequence shown here is derived from an EMBL/GenBank/DDBJ whole genome shotgun (WGS) entry which is preliminary data.</text>
</comment>
<protein>
    <submittedName>
        <fullName evidence="1">Uncharacterized protein</fullName>
    </submittedName>
</protein>
<organism evidence="1 2">
    <name type="scientific">Bauhinia variegata</name>
    <name type="common">Purple orchid tree</name>
    <name type="synonym">Phanera variegata</name>
    <dbReference type="NCBI Taxonomy" id="167791"/>
    <lineage>
        <taxon>Eukaryota</taxon>
        <taxon>Viridiplantae</taxon>
        <taxon>Streptophyta</taxon>
        <taxon>Embryophyta</taxon>
        <taxon>Tracheophyta</taxon>
        <taxon>Spermatophyta</taxon>
        <taxon>Magnoliopsida</taxon>
        <taxon>eudicotyledons</taxon>
        <taxon>Gunneridae</taxon>
        <taxon>Pentapetalae</taxon>
        <taxon>rosids</taxon>
        <taxon>fabids</taxon>
        <taxon>Fabales</taxon>
        <taxon>Fabaceae</taxon>
        <taxon>Cercidoideae</taxon>
        <taxon>Cercideae</taxon>
        <taxon>Bauhiniinae</taxon>
        <taxon>Bauhinia</taxon>
    </lineage>
</organism>
<name>A0ACB9Q6Q4_BAUVA</name>
<evidence type="ECO:0000313" key="2">
    <source>
        <dbReference type="Proteomes" id="UP000828941"/>
    </source>
</evidence>
<evidence type="ECO:0000313" key="1">
    <source>
        <dbReference type="EMBL" id="KAI4355774.1"/>
    </source>
</evidence>
<dbReference type="EMBL" id="CM039427">
    <property type="protein sequence ID" value="KAI4355774.1"/>
    <property type="molecule type" value="Genomic_DNA"/>
</dbReference>
<sequence>MDFEPIYANTDEMELRTKTILLSYQCEILDYMSILDLSSNQFKGEISWQMGNLAALHSLNLSHNLLNGFIPKSLCKLKELENLDLSFNNLSGKTPIRRSSVNKGSRNTTRGSPADSDEEEKDENGIDATVPLLHPMSLCF</sequence>
<proteinExistence type="predicted"/>
<reference evidence="1 2" key="1">
    <citation type="journal article" date="2022" name="DNA Res.">
        <title>Chromosomal-level genome assembly of the orchid tree Bauhinia variegata (Leguminosae; Cercidoideae) supports the allotetraploid origin hypothesis of Bauhinia.</title>
        <authorList>
            <person name="Zhong Y."/>
            <person name="Chen Y."/>
            <person name="Zheng D."/>
            <person name="Pang J."/>
            <person name="Liu Y."/>
            <person name="Luo S."/>
            <person name="Meng S."/>
            <person name="Qian L."/>
            <person name="Wei D."/>
            <person name="Dai S."/>
            <person name="Zhou R."/>
        </authorList>
    </citation>
    <scope>NUCLEOTIDE SEQUENCE [LARGE SCALE GENOMIC DNA]</scope>
    <source>
        <strain evidence="1">BV-YZ2020</strain>
    </source>
</reference>
<gene>
    <name evidence="1" type="ORF">L6164_004514</name>
</gene>
<keyword evidence="2" id="KW-1185">Reference proteome</keyword>
<accession>A0ACB9Q6Q4</accession>
<dbReference type="Proteomes" id="UP000828941">
    <property type="component" value="Chromosome 2"/>
</dbReference>